<feature type="binding site" evidence="5">
    <location>
        <position position="105"/>
    </location>
    <ligand>
        <name>Mg(2+)</name>
        <dbReference type="ChEBI" id="CHEBI:18420"/>
    </ligand>
</feature>
<sequence length="140" mass="15352">MFYLDASAAVAAIAQETHSEAIWGWLGEHAAEPILCSGWTATEVASALSIKVRTGAYTMEDRVTAWNNWRRFRQDNLAEISVAPDHFETAARFLDRPDLGLRAGDALHIAIAESAGLRLVTFDTRMADAALQLGIPVERI</sequence>
<comment type="similarity">
    <text evidence="5">Belongs to the PINc/VapC protein family.</text>
</comment>
<evidence type="ECO:0000256" key="4">
    <source>
        <dbReference type="ARBA" id="ARBA00022801"/>
    </source>
</evidence>
<evidence type="ECO:0000256" key="5">
    <source>
        <dbReference type="HAMAP-Rule" id="MF_00265"/>
    </source>
</evidence>
<dbReference type="Proteomes" id="UP000575241">
    <property type="component" value="Unassembled WGS sequence"/>
</dbReference>
<dbReference type="EMBL" id="JACHLN010000002">
    <property type="protein sequence ID" value="MBB4838879.1"/>
    <property type="molecule type" value="Genomic_DNA"/>
</dbReference>
<dbReference type="EC" id="3.1.-.-" evidence="5"/>
<evidence type="ECO:0000256" key="1">
    <source>
        <dbReference type="ARBA" id="ARBA00022649"/>
    </source>
</evidence>
<comment type="caution">
    <text evidence="7">The sequence shown here is derived from an EMBL/GenBank/DDBJ whole genome shotgun (WGS) entry which is preliminary data.</text>
</comment>
<keyword evidence="2 5" id="KW-0540">Nuclease</keyword>
<reference evidence="7 8" key="1">
    <citation type="submission" date="2020-08" db="EMBL/GenBank/DDBJ databases">
        <title>Functional genomics of gut bacteria from endangered species of beetles.</title>
        <authorList>
            <person name="Carlos-Shanley C."/>
        </authorList>
    </citation>
    <scope>NUCLEOTIDE SEQUENCE [LARGE SCALE GENOMIC DNA]</scope>
    <source>
        <strain evidence="7 8">S00224</strain>
    </source>
</reference>
<dbReference type="GO" id="GO:0004540">
    <property type="term" value="F:RNA nuclease activity"/>
    <property type="evidence" value="ECO:0007669"/>
    <property type="project" value="InterPro"/>
</dbReference>
<feature type="domain" description="PIN" evidence="6">
    <location>
        <begin position="3"/>
        <end position="130"/>
    </location>
</feature>
<comment type="cofactor">
    <cofactor evidence="5">
        <name>Mg(2+)</name>
        <dbReference type="ChEBI" id="CHEBI:18420"/>
    </cofactor>
</comment>
<dbReference type="CDD" id="cd09874">
    <property type="entry name" value="PIN_MT3492-like"/>
    <property type="match status" value="1"/>
</dbReference>
<keyword evidence="5" id="KW-0460">Magnesium</keyword>
<keyword evidence="1 5" id="KW-1277">Toxin-antitoxin system</keyword>
<proteinExistence type="inferred from homology"/>
<gene>
    <name evidence="5" type="primary">vapC</name>
    <name evidence="7" type="ORF">HNP52_001948</name>
</gene>
<dbReference type="InterPro" id="IPR002716">
    <property type="entry name" value="PIN_dom"/>
</dbReference>
<evidence type="ECO:0000313" key="8">
    <source>
        <dbReference type="Proteomes" id="UP000575241"/>
    </source>
</evidence>
<evidence type="ECO:0000256" key="3">
    <source>
        <dbReference type="ARBA" id="ARBA00022723"/>
    </source>
</evidence>
<comment type="function">
    <text evidence="5">Toxic component of a toxin-antitoxin (TA) system. An RNase.</text>
</comment>
<keyword evidence="3 5" id="KW-0479">Metal-binding</keyword>
<keyword evidence="8" id="KW-1185">Reference proteome</keyword>
<protein>
    <recommendedName>
        <fullName evidence="5">Ribonuclease VapC</fullName>
        <shortName evidence="5">RNase VapC</shortName>
        <ecNumber evidence="5">3.1.-.-</ecNumber>
    </recommendedName>
    <alternativeName>
        <fullName evidence="5">Toxin VapC</fullName>
    </alternativeName>
</protein>
<dbReference type="SUPFAM" id="SSF88723">
    <property type="entry name" value="PIN domain-like"/>
    <property type="match status" value="1"/>
</dbReference>
<dbReference type="GO" id="GO:0090729">
    <property type="term" value="F:toxin activity"/>
    <property type="evidence" value="ECO:0007669"/>
    <property type="project" value="UniProtKB-KW"/>
</dbReference>
<keyword evidence="4 5" id="KW-0378">Hydrolase</keyword>
<dbReference type="GO" id="GO:0016787">
    <property type="term" value="F:hydrolase activity"/>
    <property type="evidence" value="ECO:0007669"/>
    <property type="project" value="UniProtKB-KW"/>
</dbReference>
<evidence type="ECO:0000256" key="2">
    <source>
        <dbReference type="ARBA" id="ARBA00022722"/>
    </source>
</evidence>
<dbReference type="HAMAP" id="MF_00265">
    <property type="entry name" value="VapC_Nob1"/>
    <property type="match status" value="1"/>
</dbReference>
<dbReference type="Gene3D" id="3.40.50.1010">
    <property type="entry name" value="5'-nuclease"/>
    <property type="match status" value="1"/>
</dbReference>
<dbReference type="AlphaFoldDB" id="A0A7W7NSQ3"/>
<accession>A0A7W7NSQ3</accession>
<organism evidence="7 8">
    <name type="scientific">Sphingomonas kyeonggiensis</name>
    <dbReference type="NCBI Taxonomy" id="1268553"/>
    <lineage>
        <taxon>Bacteria</taxon>
        <taxon>Pseudomonadati</taxon>
        <taxon>Pseudomonadota</taxon>
        <taxon>Alphaproteobacteria</taxon>
        <taxon>Sphingomonadales</taxon>
        <taxon>Sphingomonadaceae</taxon>
        <taxon>Sphingomonas</taxon>
    </lineage>
</organism>
<evidence type="ECO:0000259" key="6">
    <source>
        <dbReference type="Pfam" id="PF01850"/>
    </source>
</evidence>
<dbReference type="InterPro" id="IPR029060">
    <property type="entry name" value="PIN-like_dom_sf"/>
</dbReference>
<keyword evidence="5" id="KW-0800">Toxin</keyword>
<dbReference type="GO" id="GO:0000287">
    <property type="term" value="F:magnesium ion binding"/>
    <property type="evidence" value="ECO:0007669"/>
    <property type="project" value="UniProtKB-UniRule"/>
</dbReference>
<dbReference type="Pfam" id="PF01850">
    <property type="entry name" value="PIN"/>
    <property type="match status" value="1"/>
</dbReference>
<dbReference type="RefSeq" id="WP_184166098.1">
    <property type="nucleotide sequence ID" value="NZ_JACHLN010000002.1"/>
</dbReference>
<name>A0A7W7NSQ3_9SPHN</name>
<dbReference type="InterPro" id="IPR022907">
    <property type="entry name" value="VapC_family"/>
</dbReference>
<feature type="binding site" evidence="5">
    <location>
        <position position="5"/>
    </location>
    <ligand>
        <name>Mg(2+)</name>
        <dbReference type="ChEBI" id="CHEBI:18420"/>
    </ligand>
</feature>
<evidence type="ECO:0000313" key="7">
    <source>
        <dbReference type="EMBL" id="MBB4838879.1"/>
    </source>
</evidence>